<dbReference type="EMBL" id="BKCJ011316192">
    <property type="protein sequence ID" value="GFD19647.1"/>
    <property type="molecule type" value="Genomic_DNA"/>
</dbReference>
<feature type="region of interest" description="Disordered" evidence="1">
    <location>
        <begin position="24"/>
        <end position="49"/>
    </location>
</feature>
<evidence type="ECO:0000313" key="2">
    <source>
        <dbReference type="EMBL" id="GFD19647.1"/>
    </source>
</evidence>
<organism evidence="2">
    <name type="scientific">Tanacetum cinerariifolium</name>
    <name type="common">Dalmatian daisy</name>
    <name type="synonym">Chrysanthemum cinerariifolium</name>
    <dbReference type="NCBI Taxonomy" id="118510"/>
    <lineage>
        <taxon>Eukaryota</taxon>
        <taxon>Viridiplantae</taxon>
        <taxon>Streptophyta</taxon>
        <taxon>Embryophyta</taxon>
        <taxon>Tracheophyta</taxon>
        <taxon>Spermatophyta</taxon>
        <taxon>Magnoliopsida</taxon>
        <taxon>eudicotyledons</taxon>
        <taxon>Gunneridae</taxon>
        <taxon>Pentapetalae</taxon>
        <taxon>asterids</taxon>
        <taxon>campanulids</taxon>
        <taxon>Asterales</taxon>
        <taxon>Asteraceae</taxon>
        <taxon>Asteroideae</taxon>
        <taxon>Anthemideae</taxon>
        <taxon>Anthemidinae</taxon>
        <taxon>Tanacetum</taxon>
    </lineage>
</organism>
<accession>A0A699UB58</accession>
<evidence type="ECO:0000256" key="1">
    <source>
        <dbReference type="SAM" id="MobiDB-lite"/>
    </source>
</evidence>
<reference evidence="2" key="1">
    <citation type="journal article" date="2019" name="Sci. Rep.">
        <title>Draft genome of Tanacetum cinerariifolium, the natural source of mosquito coil.</title>
        <authorList>
            <person name="Yamashiro T."/>
            <person name="Shiraishi A."/>
            <person name="Satake H."/>
            <person name="Nakayama K."/>
        </authorList>
    </citation>
    <scope>NUCLEOTIDE SEQUENCE</scope>
</reference>
<dbReference type="AlphaFoldDB" id="A0A699UB58"/>
<protein>
    <submittedName>
        <fullName evidence="2">Uncharacterized protein</fullName>
    </submittedName>
</protein>
<gene>
    <name evidence="2" type="ORF">Tci_891616</name>
</gene>
<name>A0A699UB58_TANCI</name>
<sequence length="70" mass="7845">MAEEIEKLVDRSKNVEEIVEVASSALRNDDNQTNPGSRLEPMSDKESLEVEKIADISQPVNVIEEEEEST</sequence>
<comment type="caution">
    <text evidence="2">The sequence shown here is derived from an EMBL/GenBank/DDBJ whole genome shotgun (WGS) entry which is preliminary data.</text>
</comment>
<proteinExistence type="predicted"/>